<reference evidence="5 6" key="1">
    <citation type="submission" date="2019-03" db="EMBL/GenBank/DDBJ databases">
        <title>Roseomonas sp. a novel Roseomonas species isolated from Sea whip Gorgonian.</title>
        <authorList>
            <person name="Li F."/>
            <person name="Pan X."/>
            <person name="Huang S."/>
            <person name="Li Z."/>
            <person name="Meng B."/>
        </authorList>
    </citation>
    <scope>NUCLEOTIDE SEQUENCE [LARGE SCALE GENOMIC DNA]</scope>
    <source>
        <strain evidence="5 6">M0104</strain>
    </source>
</reference>
<dbReference type="PROSITE" id="PS51318">
    <property type="entry name" value="TAT"/>
    <property type="match status" value="1"/>
</dbReference>
<dbReference type="CDD" id="cd13603">
    <property type="entry name" value="PBP2_TRAP_Siap_TeaA_like"/>
    <property type="match status" value="1"/>
</dbReference>
<dbReference type="GO" id="GO:0030288">
    <property type="term" value="C:outer membrane-bounded periplasmic space"/>
    <property type="evidence" value="ECO:0007669"/>
    <property type="project" value="InterPro"/>
</dbReference>
<accession>A0A845BET4</accession>
<name>A0A845BET4_9PROT</name>
<dbReference type="GO" id="GO:0055085">
    <property type="term" value="P:transmembrane transport"/>
    <property type="evidence" value="ECO:0007669"/>
    <property type="project" value="InterPro"/>
</dbReference>
<evidence type="ECO:0000256" key="3">
    <source>
        <dbReference type="ARBA" id="ARBA00022448"/>
    </source>
</evidence>
<dbReference type="AlphaFoldDB" id="A0A845BET4"/>
<keyword evidence="4" id="KW-0732">Signal</keyword>
<dbReference type="RefSeq" id="WP_160938738.1">
    <property type="nucleotide sequence ID" value="NZ_SNVJ01000020.1"/>
</dbReference>
<dbReference type="PANTHER" id="PTHR33376">
    <property type="match status" value="1"/>
</dbReference>
<protein>
    <submittedName>
        <fullName evidence="5">TRAP transporter substrate-binding protein</fullName>
    </submittedName>
</protein>
<sequence length="332" mass="36550">MEVNRRALLLGGAALAAPVLIGRPAAAATTLKLAHLAAESHPGHKAALQMKEAVERRSEGALKIEIFPANQLGAPPEQLEQTKLGVIDMNLPTQGALDKYEKAFATVMAPFIFKDRAHVFAVLDGPFAAWTAPLLEKQGLVQLASWDYGFRNITNSRRPIMTPDDVKGLRIRTPPEVQLVACIEALGARATQIAFTELPSALNQGVVDGQENPVSVIWHMKLHETQPHLALTRHAYNSLVHVINRRRWQSLSASQQEILREESTRAAQAMRRLDEEEEASDLSRIEAAGVKITKPDLAPFRAQMEPAYKRVASYAGEDNMKRMLKIVQDAAA</sequence>
<evidence type="ECO:0000256" key="4">
    <source>
        <dbReference type="ARBA" id="ARBA00022729"/>
    </source>
</evidence>
<keyword evidence="6" id="KW-1185">Reference proteome</keyword>
<comment type="subcellular location">
    <subcellularLocation>
        <location evidence="1">Cell envelope</location>
    </subcellularLocation>
</comment>
<dbReference type="NCBIfam" id="NF037995">
    <property type="entry name" value="TRAP_S1"/>
    <property type="match status" value="1"/>
</dbReference>
<dbReference type="PANTHER" id="PTHR33376:SF4">
    <property type="entry name" value="SIALIC ACID-BINDING PERIPLASMIC PROTEIN SIAP"/>
    <property type="match status" value="1"/>
</dbReference>
<evidence type="ECO:0000313" key="5">
    <source>
        <dbReference type="EMBL" id="MXP65328.1"/>
    </source>
</evidence>
<evidence type="ECO:0000313" key="6">
    <source>
        <dbReference type="Proteomes" id="UP000460715"/>
    </source>
</evidence>
<dbReference type="Gene3D" id="3.40.190.170">
    <property type="entry name" value="Bacterial extracellular solute-binding protein, family 7"/>
    <property type="match status" value="1"/>
</dbReference>
<dbReference type="InterPro" id="IPR018389">
    <property type="entry name" value="DctP_fam"/>
</dbReference>
<dbReference type="NCBIfam" id="TIGR00787">
    <property type="entry name" value="dctP"/>
    <property type="match status" value="1"/>
</dbReference>
<comment type="similarity">
    <text evidence="2">Belongs to the bacterial solute-binding protein 7 family.</text>
</comment>
<gene>
    <name evidence="5" type="ORF">E0493_18430</name>
</gene>
<comment type="caution">
    <text evidence="5">The sequence shown here is derived from an EMBL/GenBank/DDBJ whole genome shotgun (WGS) entry which is preliminary data.</text>
</comment>
<evidence type="ECO:0000256" key="1">
    <source>
        <dbReference type="ARBA" id="ARBA00004196"/>
    </source>
</evidence>
<dbReference type="InterPro" id="IPR004682">
    <property type="entry name" value="TRAP_DctP"/>
</dbReference>
<organism evidence="5 6">
    <name type="scientific">Teichococcus coralli</name>
    <dbReference type="NCBI Taxonomy" id="2545983"/>
    <lineage>
        <taxon>Bacteria</taxon>
        <taxon>Pseudomonadati</taxon>
        <taxon>Pseudomonadota</taxon>
        <taxon>Alphaproteobacteria</taxon>
        <taxon>Acetobacterales</taxon>
        <taxon>Roseomonadaceae</taxon>
        <taxon>Roseomonas</taxon>
    </lineage>
</organism>
<dbReference type="InterPro" id="IPR038404">
    <property type="entry name" value="TRAP_DctP_sf"/>
</dbReference>
<keyword evidence="3" id="KW-0813">Transport</keyword>
<proteinExistence type="inferred from homology"/>
<dbReference type="Pfam" id="PF03480">
    <property type="entry name" value="DctP"/>
    <property type="match status" value="1"/>
</dbReference>
<evidence type="ECO:0000256" key="2">
    <source>
        <dbReference type="ARBA" id="ARBA00009023"/>
    </source>
</evidence>
<dbReference type="PIRSF" id="PIRSF006470">
    <property type="entry name" value="DctB"/>
    <property type="match status" value="1"/>
</dbReference>
<dbReference type="InterPro" id="IPR006311">
    <property type="entry name" value="TAT_signal"/>
</dbReference>
<dbReference type="EMBL" id="SNVJ01000020">
    <property type="protein sequence ID" value="MXP65328.1"/>
    <property type="molecule type" value="Genomic_DNA"/>
</dbReference>
<dbReference type="Proteomes" id="UP000460715">
    <property type="component" value="Unassembled WGS sequence"/>
</dbReference>
<dbReference type="OrthoDB" id="8204956at2"/>